<name>A0A0F9RAH2_9ZZZZ</name>
<proteinExistence type="predicted"/>
<dbReference type="EMBL" id="LAZR01001046">
    <property type="protein sequence ID" value="KKN51849.1"/>
    <property type="molecule type" value="Genomic_DNA"/>
</dbReference>
<protein>
    <submittedName>
        <fullName evidence="1">Uncharacterized protein</fullName>
    </submittedName>
</protein>
<organism evidence="1">
    <name type="scientific">marine sediment metagenome</name>
    <dbReference type="NCBI Taxonomy" id="412755"/>
    <lineage>
        <taxon>unclassified sequences</taxon>
        <taxon>metagenomes</taxon>
        <taxon>ecological metagenomes</taxon>
    </lineage>
</organism>
<reference evidence="1" key="1">
    <citation type="journal article" date="2015" name="Nature">
        <title>Complex archaea that bridge the gap between prokaryotes and eukaryotes.</title>
        <authorList>
            <person name="Spang A."/>
            <person name="Saw J.H."/>
            <person name="Jorgensen S.L."/>
            <person name="Zaremba-Niedzwiedzka K."/>
            <person name="Martijn J."/>
            <person name="Lind A.E."/>
            <person name="van Eijk R."/>
            <person name="Schleper C."/>
            <person name="Guy L."/>
            <person name="Ettema T.J."/>
        </authorList>
    </citation>
    <scope>NUCLEOTIDE SEQUENCE</scope>
</reference>
<dbReference type="AlphaFoldDB" id="A0A0F9RAH2"/>
<sequence length="77" mass="8460">MSVATILNPLSSEGRASWLLSRVVCLPVSNTHPAAKGEHYVQDADHIIADILSPKPGFLTKVRRKIARGSLQEVLIW</sequence>
<comment type="caution">
    <text evidence="1">The sequence shown here is derived from an EMBL/GenBank/DDBJ whole genome shotgun (WGS) entry which is preliminary data.</text>
</comment>
<accession>A0A0F9RAH2</accession>
<evidence type="ECO:0000313" key="1">
    <source>
        <dbReference type="EMBL" id="KKN51849.1"/>
    </source>
</evidence>
<gene>
    <name evidence="1" type="ORF">LCGC14_0618630</name>
</gene>